<feature type="non-terminal residue" evidence="1">
    <location>
        <position position="53"/>
    </location>
</feature>
<accession>A0ACA9P9Q7</accession>
<reference evidence="1" key="1">
    <citation type="submission" date="2021-06" db="EMBL/GenBank/DDBJ databases">
        <authorList>
            <person name="Kallberg Y."/>
            <person name="Tangrot J."/>
            <person name="Rosling A."/>
        </authorList>
    </citation>
    <scope>NUCLEOTIDE SEQUENCE</scope>
    <source>
        <strain evidence="1">AU212A</strain>
    </source>
</reference>
<dbReference type="EMBL" id="CAJVPM010036161">
    <property type="protein sequence ID" value="CAG8692019.1"/>
    <property type="molecule type" value="Genomic_DNA"/>
</dbReference>
<feature type="non-terminal residue" evidence="1">
    <location>
        <position position="1"/>
    </location>
</feature>
<comment type="caution">
    <text evidence="1">The sequence shown here is derived from an EMBL/GenBank/DDBJ whole genome shotgun (WGS) entry which is preliminary data.</text>
</comment>
<proteinExistence type="predicted"/>
<protein>
    <submittedName>
        <fullName evidence="1">5847_t:CDS:1</fullName>
    </submittedName>
</protein>
<gene>
    <name evidence="1" type="ORF">SCALOS_LOCUS10170</name>
</gene>
<organism evidence="1 2">
    <name type="scientific">Scutellospora calospora</name>
    <dbReference type="NCBI Taxonomy" id="85575"/>
    <lineage>
        <taxon>Eukaryota</taxon>
        <taxon>Fungi</taxon>
        <taxon>Fungi incertae sedis</taxon>
        <taxon>Mucoromycota</taxon>
        <taxon>Glomeromycotina</taxon>
        <taxon>Glomeromycetes</taxon>
        <taxon>Diversisporales</taxon>
        <taxon>Gigasporaceae</taxon>
        <taxon>Scutellospora</taxon>
    </lineage>
</organism>
<keyword evidence="2" id="KW-1185">Reference proteome</keyword>
<dbReference type="Proteomes" id="UP000789860">
    <property type="component" value="Unassembled WGS sequence"/>
</dbReference>
<sequence>NKLQNIYFDPFDLLEIDLLNKNVKIFDYSQFNDMKFIGRGGFGDVYSATYQKT</sequence>
<evidence type="ECO:0000313" key="2">
    <source>
        <dbReference type="Proteomes" id="UP000789860"/>
    </source>
</evidence>
<name>A0ACA9P9Q7_9GLOM</name>
<evidence type="ECO:0000313" key="1">
    <source>
        <dbReference type="EMBL" id="CAG8692019.1"/>
    </source>
</evidence>